<dbReference type="AlphaFoldDB" id="A0A150MRF1"/>
<protein>
    <recommendedName>
        <fullName evidence="4">DUF4352 domain-containing protein</fullName>
    </recommendedName>
</protein>
<gene>
    <name evidence="5" type="ORF">B4109_1255</name>
</gene>
<keyword evidence="3" id="KW-0472">Membrane</keyword>
<proteinExistence type="predicted"/>
<evidence type="ECO:0000313" key="5">
    <source>
        <dbReference type="EMBL" id="KYD27024.1"/>
    </source>
</evidence>
<feature type="transmembrane region" description="Helical" evidence="3">
    <location>
        <begin position="12"/>
        <end position="30"/>
    </location>
</feature>
<evidence type="ECO:0000256" key="2">
    <source>
        <dbReference type="SAM" id="MobiDB-lite"/>
    </source>
</evidence>
<evidence type="ECO:0000256" key="3">
    <source>
        <dbReference type="SAM" id="Phobius"/>
    </source>
</evidence>
<dbReference type="Gene3D" id="2.60.40.1240">
    <property type="match status" value="1"/>
</dbReference>
<keyword evidence="3" id="KW-1133">Transmembrane helix</keyword>
<dbReference type="InterPro" id="IPR029051">
    <property type="entry name" value="DUF4352"/>
</dbReference>
<dbReference type="Proteomes" id="UP000075424">
    <property type="component" value="Unassembled WGS sequence"/>
</dbReference>
<sequence>MEKQKKPFYKRWWVWVLALIIIGAIASGGGEDSKPANAEPKTEAKKEEPKKEEKKESVAKIGQPLKVGDVTFTVYGTSTAKSVGPEGLAHNAQGTFLIVEVGVKNGAKEALTIDSSFFKLKAGGAEYEADVTADTFVNDVGGSFFLKKINPGNEGKGKIVFDVPADVATSKDVVLNVQTGFFGTEQGQIQLTK</sequence>
<dbReference type="Pfam" id="PF11611">
    <property type="entry name" value="DUF4352"/>
    <property type="match status" value="1"/>
</dbReference>
<evidence type="ECO:0000259" key="4">
    <source>
        <dbReference type="Pfam" id="PF11611"/>
    </source>
</evidence>
<feature type="region of interest" description="Disordered" evidence="2">
    <location>
        <begin position="30"/>
        <end position="59"/>
    </location>
</feature>
<comment type="caution">
    <text evidence="5">The sequence shown here is derived from an EMBL/GenBank/DDBJ whole genome shotgun (WGS) entry which is preliminary data.</text>
</comment>
<feature type="compositionally biased region" description="Basic and acidic residues" evidence="2">
    <location>
        <begin position="40"/>
        <end position="58"/>
    </location>
</feature>
<keyword evidence="3" id="KW-0812">Transmembrane</keyword>
<evidence type="ECO:0000256" key="1">
    <source>
        <dbReference type="ARBA" id="ARBA00022729"/>
    </source>
</evidence>
<dbReference type="EMBL" id="LQYV01000059">
    <property type="protein sequence ID" value="KYD27024.1"/>
    <property type="molecule type" value="Genomic_DNA"/>
</dbReference>
<name>A0A150MRF1_GEOSE</name>
<dbReference type="PATRIC" id="fig|1422.18.peg.3249"/>
<dbReference type="InterPro" id="IPR029050">
    <property type="entry name" value="Immunoprotect_excell_Ig-like"/>
</dbReference>
<accession>A0A150MRF1</accession>
<evidence type="ECO:0000313" key="6">
    <source>
        <dbReference type="Proteomes" id="UP000075424"/>
    </source>
</evidence>
<keyword evidence="1" id="KW-0732">Signal</keyword>
<dbReference type="RefSeq" id="WP_061567375.1">
    <property type="nucleotide sequence ID" value="NZ_LQYV01000059.1"/>
</dbReference>
<reference evidence="5 6" key="1">
    <citation type="submission" date="2016-01" db="EMBL/GenBank/DDBJ databases">
        <title>Draft Genome Sequences of Seven Thermophilic Sporeformers Isolated from Foods.</title>
        <authorList>
            <person name="Berendsen E.M."/>
            <person name="Wells-Bennik M.H."/>
            <person name="Krawcyk A.O."/>
            <person name="De Jong A."/>
            <person name="Holsappel S."/>
            <person name="Eijlander R.T."/>
            <person name="Kuipers O.P."/>
        </authorList>
    </citation>
    <scope>NUCLEOTIDE SEQUENCE [LARGE SCALE GENOMIC DNA]</scope>
    <source>
        <strain evidence="5 6">B4109</strain>
    </source>
</reference>
<feature type="domain" description="DUF4352" evidence="4">
    <location>
        <begin position="60"/>
        <end position="184"/>
    </location>
</feature>
<organism evidence="5 6">
    <name type="scientific">Geobacillus stearothermophilus</name>
    <name type="common">Bacillus stearothermophilus</name>
    <dbReference type="NCBI Taxonomy" id="1422"/>
    <lineage>
        <taxon>Bacteria</taxon>
        <taxon>Bacillati</taxon>
        <taxon>Bacillota</taxon>
        <taxon>Bacilli</taxon>
        <taxon>Bacillales</taxon>
        <taxon>Anoxybacillaceae</taxon>
        <taxon>Geobacillus</taxon>
    </lineage>
</organism>